<dbReference type="SUPFAM" id="SSF53474">
    <property type="entry name" value="alpha/beta-Hydrolases"/>
    <property type="match status" value="1"/>
</dbReference>
<evidence type="ECO:0000256" key="3">
    <source>
        <dbReference type="HAMAP-Rule" id="MF_01660"/>
    </source>
</evidence>
<dbReference type="PATRIC" id="fig|754436.4.peg.3671"/>
<comment type="subunit">
    <text evidence="3">Monomer.</text>
</comment>
<keyword evidence="2 3" id="KW-0456">Lyase</keyword>
<dbReference type="EMBL" id="LDOV01000031">
    <property type="protein sequence ID" value="KLU99399.1"/>
    <property type="molecule type" value="Genomic_DNA"/>
</dbReference>
<comment type="pathway">
    <text evidence="3">Quinol/quinone metabolism; 1,4-dihydroxy-2-naphthoate biosynthesis; 1,4-dihydroxy-2-naphthoate from chorismate: step 3/7.</text>
</comment>
<comment type="pathway">
    <text evidence="3">Quinol/quinone metabolism; menaquinone biosynthesis.</text>
</comment>
<accession>A0A0J1GI71</accession>
<dbReference type="InterPro" id="IPR029058">
    <property type="entry name" value="AB_hydrolase_fold"/>
</dbReference>
<dbReference type="UniPathway" id="UPA00079"/>
<dbReference type="AlphaFoldDB" id="A0A0J1GI71"/>
<evidence type="ECO:0000256" key="1">
    <source>
        <dbReference type="ARBA" id="ARBA00022428"/>
    </source>
</evidence>
<keyword evidence="6" id="KW-1185">Reference proteome</keyword>
<sequence>MRLYSETYGDRQTSADKPTLVFLHGLLGSGRDWRLVIDQLASQYFCLAVDLPGHGQSAHALVGQAQAGQAQAGQIQAGQIQQGQAQALTASGLTNVDNGDSAANVNADGFAHTAHLIMATLQARNLRDVVLVGYSLGARVAMSLACQLAQREAEPSLDQERDSSSPCLVGMVLEGGHFGLPDDERAARYANDCRWANRFVQEPMALVLSDWYQQPVFASLTAEQRQRLVQKRSDNQGSAVAHMLLATSLAKQPFLLPQLTECPHSVHYLCGEKDTKFTALAARSGLAVTVIADAGHNVHVEQPLAFARAVQDYLEHIL</sequence>
<dbReference type="PANTHER" id="PTHR42916:SF1">
    <property type="entry name" value="PROTEIN PHYLLO, CHLOROPLASTIC"/>
    <property type="match status" value="1"/>
</dbReference>
<keyword evidence="1 3" id="KW-0474">Menaquinone biosynthesis</keyword>
<dbReference type="Proteomes" id="UP000036426">
    <property type="component" value="Unassembled WGS sequence"/>
</dbReference>
<comment type="similarity">
    <text evidence="3">Belongs to the AB hydrolase superfamily. MenH family.</text>
</comment>
<dbReference type="OrthoDB" id="9808398at2"/>
<dbReference type="Pfam" id="PF12697">
    <property type="entry name" value="Abhydrolase_6"/>
    <property type="match status" value="1"/>
</dbReference>
<gene>
    <name evidence="3" type="primary">menH</name>
    <name evidence="5" type="ORF">ABT58_17325</name>
</gene>
<dbReference type="EC" id="4.2.99.20" evidence="3"/>
<dbReference type="InterPro" id="IPR000073">
    <property type="entry name" value="AB_hydrolase_1"/>
</dbReference>
<organism evidence="5 6">
    <name type="scientific">Photobacterium aphoticum</name>
    <dbReference type="NCBI Taxonomy" id="754436"/>
    <lineage>
        <taxon>Bacteria</taxon>
        <taxon>Pseudomonadati</taxon>
        <taxon>Pseudomonadota</taxon>
        <taxon>Gammaproteobacteria</taxon>
        <taxon>Vibrionales</taxon>
        <taxon>Vibrionaceae</taxon>
        <taxon>Photobacterium</taxon>
    </lineage>
</organism>
<comment type="catalytic activity">
    <reaction evidence="3">
        <text>5-enolpyruvoyl-6-hydroxy-2-succinyl-cyclohex-3-ene-1-carboxylate = (1R,6R)-6-hydroxy-2-succinyl-cyclohexa-2,4-diene-1-carboxylate + pyruvate</text>
        <dbReference type="Rhea" id="RHEA:25597"/>
        <dbReference type="ChEBI" id="CHEBI:15361"/>
        <dbReference type="ChEBI" id="CHEBI:58689"/>
        <dbReference type="ChEBI" id="CHEBI:58818"/>
        <dbReference type="EC" id="4.2.99.20"/>
    </reaction>
</comment>
<dbReference type="HAMAP" id="MF_01660">
    <property type="entry name" value="MenH"/>
    <property type="match status" value="1"/>
</dbReference>
<evidence type="ECO:0000259" key="4">
    <source>
        <dbReference type="Pfam" id="PF12697"/>
    </source>
</evidence>
<dbReference type="Gene3D" id="3.40.50.1820">
    <property type="entry name" value="alpha/beta hydrolase"/>
    <property type="match status" value="1"/>
</dbReference>
<dbReference type="UniPathway" id="UPA01057">
    <property type="reaction ID" value="UER00900"/>
</dbReference>
<dbReference type="GO" id="GO:0009234">
    <property type="term" value="P:menaquinone biosynthetic process"/>
    <property type="evidence" value="ECO:0007669"/>
    <property type="project" value="UniProtKB-UniRule"/>
</dbReference>
<feature type="domain" description="AB hydrolase-1" evidence="4">
    <location>
        <begin position="20"/>
        <end position="309"/>
    </location>
</feature>
<evidence type="ECO:0000313" key="5">
    <source>
        <dbReference type="EMBL" id="KLU99399.1"/>
    </source>
</evidence>
<reference evidence="5 6" key="1">
    <citation type="submission" date="2015-05" db="EMBL/GenBank/DDBJ databases">
        <title>Photobacterium galathea sp. nov.</title>
        <authorList>
            <person name="Machado H."/>
            <person name="Gram L."/>
        </authorList>
    </citation>
    <scope>NUCLEOTIDE SEQUENCE [LARGE SCALE GENOMIC DNA]</scope>
    <source>
        <strain evidence="5 6">DSM 25995</strain>
    </source>
</reference>
<dbReference type="InterPro" id="IPR022485">
    <property type="entry name" value="SHCHC_synthase_MenH"/>
</dbReference>
<name>A0A0J1GI71_9GAMM</name>
<proteinExistence type="inferred from homology"/>
<comment type="function">
    <text evidence="3">Catalyzes a proton abstraction reaction that results in 2,5-elimination of pyruvate from 2-succinyl-5-enolpyruvyl-6-hydroxy-3-cyclohexene-1-carboxylate (SEPHCHC) and the formation of 2-succinyl-6-hydroxy-2,4-cyclohexadiene-1-carboxylate (SHCHC).</text>
</comment>
<dbReference type="GO" id="GO:0070205">
    <property type="term" value="F:2-succinyl-6-hydroxy-2,4-cyclohexadiene-1-carboxylate synthase activity"/>
    <property type="evidence" value="ECO:0007669"/>
    <property type="project" value="UniProtKB-UniRule"/>
</dbReference>
<comment type="caution">
    <text evidence="5">The sequence shown here is derived from an EMBL/GenBank/DDBJ whole genome shotgun (WGS) entry which is preliminary data.</text>
</comment>
<dbReference type="PANTHER" id="PTHR42916">
    <property type="entry name" value="2-SUCCINYL-5-ENOLPYRUVYL-6-HYDROXY-3-CYCLOHEXENE-1-CARBOXYLATE SYNTHASE"/>
    <property type="match status" value="1"/>
</dbReference>
<dbReference type="RefSeq" id="WP_047875702.1">
    <property type="nucleotide sequence ID" value="NZ_BMYC01000002.1"/>
</dbReference>
<evidence type="ECO:0000313" key="6">
    <source>
        <dbReference type="Proteomes" id="UP000036426"/>
    </source>
</evidence>
<protein>
    <recommendedName>
        <fullName evidence="3">Putative 2-succinyl-6-hydroxy-2,4-cyclohexadiene-1-carboxylate synthase</fullName>
        <shortName evidence="3">SHCHC synthase</shortName>
        <ecNumber evidence="3">4.2.99.20</ecNumber>
    </recommendedName>
</protein>
<evidence type="ECO:0000256" key="2">
    <source>
        <dbReference type="ARBA" id="ARBA00023239"/>
    </source>
</evidence>